<keyword evidence="5 7" id="KW-0505">Motor protein</keyword>
<keyword evidence="2" id="KW-0493">Microtubule</keyword>
<evidence type="ECO:0000256" key="7">
    <source>
        <dbReference type="PROSITE-ProRule" id="PRU00283"/>
    </source>
</evidence>
<keyword evidence="6" id="KW-0206">Cytoskeleton</keyword>
<dbReference type="PANTHER" id="PTHR47972:SF45">
    <property type="entry name" value="PROTEIN CLARET SEGREGATIONAL"/>
    <property type="match status" value="1"/>
</dbReference>
<feature type="coiled-coil region" evidence="8">
    <location>
        <begin position="157"/>
        <end position="296"/>
    </location>
</feature>
<evidence type="ECO:0000256" key="6">
    <source>
        <dbReference type="ARBA" id="ARBA00023212"/>
    </source>
</evidence>
<proteinExistence type="inferred from homology"/>
<dbReference type="EMBL" id="LJIG01022643">
    <property type="protein sequence ID" value="KRT79474.1"/>
    <property type="molecule type" value="Genomic_DNA"/>
</dbReference>
<evidence type="ECO:0000256" key="4">
    <source>
        <dbReference type="ARBA" id="ARBA00022840"/>
    </source>
</evidence>
<organism evidence="11 12">
    <name type="scientific">Oryctes borbonicus</name>
    <dbReference type="NCBI Taxonomy" id="1629725"/>
    <lineage>
        <taxon>Eukaryota</taxon>
        <taxon>Metazoa</taxon>
        <taxon>Ecdysozoa</taxon>
        <taxon>Arthropoda</taxon>
        <taxon>Hexapoda</taxon>
        <taxon>Insecta</taxon>
        <taxon>Pterygota</taxon>
        <taxon>Neoptera</taxon>
        <taxon>Endopterygota</taxon>
        <taxon>Coleoptera</taxon>
        <taxon>Polyphaga</taxon>
        <taxon>Scarabaeiformia</taxon>
        <taxon>Scarabaeidae</taxon>
        <taxon>Dynastinae</taxon>
        <taxon>Oryctes</taxon>
    </lineage>
</organism>
<gene>
    <name evidence="11" type="ORF">AMK59_7162</name>
</gene>
<dbReference type="OrthoDB" id="3176171at2759"/>
<dbReference type="PROSITE" id="PS50067">
    <property type="entry name" value="KINESIN_MOTOR_2"/>
    <property type="match status" value="1"/>
</dbReference>
<evidence type="ECO:0000313" key="12">
    <source>
        <dbReference type="Proteomes" id="UP000051574"/>
    </source>
</evidence>
<keyword evidence="6" id="KW-0963">Cytoplasm</keyword>
<comment type="similarity">
    <text evidence="7">Belongs to the TRAFAC class myosin-kinesin ATPase superfamily. Kinesin family.</text>
</comment>
<accession>A0A0T6AWN1</accession>
<evidence type="ECO:0000256" key="3">
    <source>
        <dbReference type="ARBA" id="ARBA00022741"/>
    </source>
</evidence>
<evidence type="ECO:0000256" key="5">
    <source>
        <dbReference type="ARBA" id="ARBA00023175"/>
    </source>
</evidence>
<feature type="domain" description="Kinesin motor" evidence="10">
    <location>
        <begin position="303"/>
        <end position="417"/>
    </location>
</feature>
<reference evidence="11 12" key="1">
    <citation type="submission" date="2015-09" db="EMBL/GenBank/DDBJ databases">
        <title>Draft genome of the scarab beetle Oryctes borbonicus.</title>
        <authorList>
            <person name="Meyer J.M."/>
            <person name="Markov G.V."/>
            <person name="Baskaran P."/>
            <person name="Herrmann M."/>
            <person name="Sommer R.J."/>
            <person name="Roedelsperger C."/>
        </authorList>
    </citation>
    <scope>NUCLEOTIDE SEQUENCE [LARGE SCALE GENOMIC DNA]</scope>
    <source>
        <strain evidence="11">OB123</strain>
        <tissue evidence="11">Whole animal</tissue>
    </source>
</reference>
<evidence type="ECO:0000259" key="10">
    <source>
        <dbReference type="PROSITE" id="PS50067"/>
    </source>
</evidence>
<dbReference type="PANTHER" id="PTHR47972">
    <property type="entry name" value="KINESIN-LIKE PROTEIN KLP-3"/>
    <property type="match status" value="1"/>
</dbReference>
<dbReference type="InterPro" id="IPR031852">
    <property type="entry name" value="Vik1/Cik1_MT-bd"/>
</dbReference>
<sequence>MDKKSCIPKFKVEHKNNPTKVPPINGTNRTLRRSKSYSDLKPLKEAMLNTNGRSLFNRPGTSKVGNVKSGSVINLNAKPGSATNLNVQDGLMIGKRPLPTISERSALTKRLKQDPKKDTQKENPAKAPVKVPKLASYDYKGRFNLLSEKHTLLQSNYKNTKQELTLIKNEFETQECKIKELGATNETMKTKNEALLTELYELKKNFTSTLSTLEATKYNLLETKKKYEATEIEKEALNIELNHTKEEHRKNVEELKATEATLSSTRSELSVAVGQLEACKNQLLESESVRRELNDTVQNMKGNIRVFCRVRPSLTNEHDKSLCNINYLDEATLELKSRDGSKNEFMFDKAFPPEASQMELFEDVAGLVQSAVDGYHVCVFAYGQTGSGKTYTMQGENAECSLGKFSILADICSVLYF</sequence>
<evidence type="ECO:0000256" key="2">
    <source>
        <dbReference type="ARBA" id="ARBA00022701"/>
    </source>
</evidence>
<dbReference type="Gene3D" id="3.40.850.10">
    <property type="entry name" value="Kinesin motor domain"/>
    <property type="match status" value="1"/>
</dbReference>
<dbReference type="GO" id="GO:0005874">
    <property type="term" value="C:microtubule"/>
    <property type="evidence" value="ECO:0007669"/>
    <property type="project" value="UniProtKB-KW"/>
</dbReference>
<dbReference type="GO" id="GO:0008017">
    <property type="term" value="F:microtubule binding"/>
    <property type="evidence" value="ECO:0007669"/>
    <property type="project" value="InterPro"/>
</dbReference>
<evidence type="ECO:0000313" key="11">
    <source>
        <dbReference type="EMBL" id="KRT79474.1"/>
    </source>
</evidence>
<dbReference type="SUPFAM" id="SSF52540">
    <property type="entry name" value="P-loop containing nucleoside triphosphate hydrolases"/>
    <property type="match status" value="1"/>
</dbReference>
<dbReference type="GO" id="GO:0005524">
    <property type="term" value="F:ATP binding"/>
    <property type="evidence" value="ECO:0007669"/>
    <property type="project" value="UniProtKB-UniRule"/>
</dbReference>
<protein>
    <submittedName>
        <fullName evidence="11">Kinesin</fullName>
    </submittedName>
</protein>
<evidence type="ECO:0000256" key="9">
    <source>
        <dbReference type="SAM" id="MobiDB-lite"/>
    </source>
</evidence>
<feature type="binding site" evidence="7">
    <location>
        <begin position="383"/>
        <end position="390"/>
    </location>
    <ligand>
        <name>ATP</name>
        <dbReference type="ChEBI" id="CHEBI:30616"/>
    </ligand>
</feature>
<name>A0A0T6AWN1_9SCAR</name>
<keyword evidence="3 7" id="KW-0547">Nucleotide-binding</keyword>
<dbReference type="InterPro" id="IPR036961">
    <property type="entry name" value="Kinesin_motor_dom_sf"/>
</dbReference>
<keyword evidence="12" id="KW-1185">Reference proteome</keyword>
<dbReference type="InterPro" id="IPR001752">
    <property type="entry name" value="Kinesin_motor_dom"/>
</dbReference>
<evidence type="ECO:0000256" key="8">
    <source>
        <dbReference type="SAM" id="Coils"/>
    </source>
</evidence>
<keyword evidence="8" id="KW-0175">Coiled coil</keyword>
<keyword evidence="4 7" id="KW-0067">ATP-binding</keyword>
<dbReference type="AlphaFoldDB" id="A0A0T6AWN1"/>
<comment type="caution">
    <text evidence="11">The sequence shown here is derived from an EMBL/GenBank/DDBJ whole genome shotgun (WGS) entry which is preliminary data.</text>
</comment>
<comment type="subcellular location">
    <subcellularLocation>
        <location evidence="1">Cytoplasm</location>
        <location evidence="1">Cytoskeleton</location>
    </subcellularLocation>
</comment>
<feature type="region of interest" description="Disordered" evidence="9">
    <location>
        <begin position="99"/>
        <end position="127"/>
    </location>
</feature>
<dbReference type="GO" id="GO:0007018">
    <property type="term" value="P:microtubule-based movement"/>
    <property type="evidence" value="ECO:0007669"/>
    <property type="project" value="InterPro"/>
</dbReference>
<evidence type="ECO:0000256" key="1">
    <source>
        <dbReference type="ARBA" id="ARBA00004245"/>
    </source>
</evidence>
<dbReference type="InterPro" id="IPR027417">
    <property type="entry name" value="P-loop_NTPase"/>
</dbReference>
<dbReference type="InterPro" id="IPR027640">
    <property type="entry name" value="Kinesin-like_fam"/>
</dbReference>
<feature type="compositionally biased region" description="Basic and acidic residues" evidence="9">
    <location>
        <begin position="111"/>
        <end position="124"/>
    </location>
</feature>
<dbReference type="SMART" id="SM00129">
    <property type="entry name" value="KISc"/>
    <property type="match status" value="1"/>
</dbReference>
<dbReference type="Pfam" id="PF16796">
    <property type="entry name" value="Microtub_bd"/>
    <property type="match status" value="1"/>
</dbReference>
<dbReference type="GO" id="GO:0003777">
    <property type="term" value="F:microtubule motor activity"/>
    <property type="evidence" value="ECO:0007669"/>
    <property type="project" value="InterPro"/>
</dbReference>
<dbReference type="Proteomes" id="UP000051574">
    <property type="component" value="Unassembled WGS sequence"/>
</dbReference>